<evidence type="ECO:0000259" key="1">
    <source>
        <dbReference type="Pfam" id="PF00899"/>
    </source>
</evidence>
<dbReference type="Proteomes" id="UP000003835">
    <property type="component" value="Unassembled WGS sequence"/>
</dbReference>
<dbReference type="EMBL" id="DS989854">
    <property type="protein sequence ID" value="EDX74234.1"/>
    <property type="molecule type" value="Genomic_DNA"/>
</dbReference>
<dbReference type="HOGENOM" id="CLU_070016_0_0_3"/>
<evidence type="ECO:0000313" key="3">
    <source>
        <dbReference type="Proteomes" id="UP000003835"/>
    </source>
</evidence>
<feature type="domain" description="THIF-type NAD/FAD binding fold" evidence="1">
    <location>
        <begin position="21"/>
        <end position="134"/>
    </location>
</feature>
<dbReference type="OrthoDB" id="419633at2"/>
<dbReference type="SUPFAM" id="SSF69572">
    <property type="entry name" value="Activating enzymes of the ubiquitin-like proteins"/>
    <property type="match status" value="1"/>
</dbReference>
<dbReference type="eggNOG" id="COG0476">
    <property type="taxonomic scope" value="Bacteria"/>
</dbReference>
<proteinExistence type="predicted"/>
<keyword evidence="3" id="KW-1185">Reference proteome</keyword>
<dbReference type="STRING" id="118168.MC7420_4219"/>
<dbReference type="InterPro" id="IPR000594">
    <property type="entry name" value="ThiF_NAD_FAD-bd"/>
</dbReference>
<accession>B4VV98</accession>
<name>B4VV98_9CYAN</name>
<dbReference type="AlphaFoldDB" id="B4VV98"/>
<sequence>MIDSEYSQALPVIVGDYRYVEFVLVGCGGTGGFLSPSLARLILALNQGGKRAFATFVDPDSIEAKNIPRQNFVQAEMGFNKAQVLARRYSLAYGLEIRAIASSFEVEMVKPEWGKLTVVIGAVDNGAARTEIAKTLDVNQNYQVPKVWWLDCGNQGNGIPAGQVLLGSTHSLTLQNAFNHPDTPNFCINLPSPSVVAPTLLTPEKEALQSSHLSCAEMARLNQQALFINQRVAAEAIEMLAQLTLSRGLKRFATYFHAGVGSSRSVYSSPNTLVNFFKES</sequence>
<dbReference type="GO" id="GO:0008641">
    <property type="term" value="F:ubiquitin-like modifier activating enzyme activity"/>
    <property type="evidence" value="ECO:0007669"/>
    <property type="project" value="InterPro"/>
</dbReference>
<dbReference type="InterPro" id="IPR035985">
    <property type="entry name" value="Ubiquitin-activating_enz"/>
</dbReference>
<evidence type="ECO:0000313" key="2">
    <source>
        <dbReference type="EMBL" id="EDX74234.1"/>
    </source>
</evidence>
<dbReference type="CDD" id="cd01483">
    <property type="entry name" value="E1_enzyme_family"/>
    <property type="match status" value="1"/>
</dbReference>
<organism evidence="2 3">
    <name type="scientific">Coleofasciculus chthonoplastes PCC 7420</name>
    <dbReference type="NCBI Taxonomy" id="118168"/>
    <lineage>
        <taxon>Bacteria</taxon>
        <taxon>Bacillati</taxon>
        <taxon>Cyanobacteriota</taxon>
        <taxon>Cyanophyceae</taxon>
        <taxon>Coleofasciculales</taxon>
        <taxon>Coleofasciculaceae</taxon>
        <taxon>Coleofasciculus</taxon>
    </lineage>
</organism>
<dbReference type="Gene3D" id="3.40.50.720">
    <property type="entry name" value="NAD(P)-binding Rossmann-like Domain"/>
    <property type="match status" value="1"/>
</dbReference>
<reference evidence="2 3" key="1">
    <citation type="submission" date="2008-07" db="EMBL/GenBank/DDBJ databases">
        <authorList>
            <person name="Tandeau de Marsac N."/>
            <person name="Ferriera S."/>
            <person name="Johnson J."/>
            <person name="Kravitz S."/>
            <person name="Beeson K."/>
            <person name="Sutton G."/>
            <person name="Rogers Y.-H."/>
            <person name="Friedman R."/>
            <person name="Frazier M."/>
            <person name="Venter J.C."/>
        </authorList>
    </citation>
    <scope>NUCLEOTIDE SEQUENCE [LARGE SCALE GENOMIC DNA]</scope>
    <source>
        <strain evidence="2 3">PCC 7420</strain>
    </source>
</reference>
<protein>
    <submittedName>
        <fullName evidence="2">ThiF family protein</fullName>
    </submittedName>
</protein>
<gene>
    <name evidence="2" type="ORF">MC7420_4219</name>
</gene>
<dbReference type="Pfam" id="PF00899">
    <property type="entry name" value="ThiF"/>
    <property type="match status" value="1"/>
</dbReference>
<dbReference type="RefSeq" id="WP_006102539.1">
    <property type="nucleotide sequence ID" value="NZ_DS989854.1"/>
</dbReference>